<name>A0A1H2ZP37_9FLAO</name>
<sequence length="429" mass="51585">MINWIKNKFQDSPDCKMLFGEAIKCYSIEAYRASLLLSYLGFLTYIKEMIMNSQKPNNIKNSRWDNITKELTNENKWEERILTELNNSKSPIFKINDSIRREILCWKDRRNDCAHYKEYEITHQHVEMFWLFLKSNLSKISIEGSMQSLLSKFIVFFDRTKTPASKEPDELIREIEYAVEINDLNIFFEELCRLPLFGNDTTIHNIYYKIFQIFQENNRITNELIRFIKEKGGNYDLKFILNYPQVINYIQYTPEEIREIWNSRIWILSHYEYKIIVILLQNGKVPFNEQEELFKHIFNKFDQNGFHFLNLKENEIEFLLQGGSFLDVIYNDFFKEGKIFNTYSNFKHINAKAELITLLFSKREIDKYMMEGLKKMRENNISPDWLRDSLTRLLNDNENIRNKFIEIGNEVGCDVSFYTYFNIDASKFM</sequence>
<protein>
    <submittedName>
        <fullName evidence="1">Uncharacterized protein</fullName>
    </submittedName>
</protein>
<gene>
    <name evidence="1" type="ORF">SAMN05444420_1128</name>
</gene>
<keyword evidence="2" id="KW-1185">Reference proteome</keyword>
<dbReference type="Proteomes" id="UP000182771">
    <property type="component" value="Unassembled WGS sequence"/>
</dbReference>
<comment type="caution">
    <text evidence="1">The sequence shown here is derived from an EMBL/GenBank/DDBJ whole genome shotgun (WGS) entry which is preliminary data.</text>
</comment>
<accession>A0A1H2ZP37</accession>
<dbReference type="RefSeq" id="WP_016421324.1">
    <property type="nucleotide sequence ID" value="NZ_FNND01000012.1"/>
</dbReference>
<proteinExistence type="predicted"/>
<evidence type="ECO:0000313" key="1">
    <source>
        <dbReference type="EMBL" id="SDX19302.1"/>
    </source>
</evidence>
<reference evidence="1 2" key="1">
    <citation type="submission" date="2016-10" db="EMBL/GenBank/DDBJ databases">
        <authorList>
            <person name="Varghese N."/>
            <person name="Submissions S."/>
        </authorList>
    </citation>
    <scope>NUCLEOTIDE SEQUENCE [LARGE SCALE GENOMIC DNA]</scope>
    <source>
        <strain evidence="1 2">DSM 11449</strain>
    </source>
</reference>
<dbReference type="AlphaFoldDB" id="A0A1H2ZP37"/>
<dbReference type="GeneID" id="85018490"/>
<dbReference type="EMBL" id="FNND01000012">
    <property type="protein sequence ID" value="SDX19302.1"/>
    <property type="molecule type" value="Genomic_DNA"/>
</dbReference>
<evidence type="ECO:0000313" key="2">
    <source>
        <dbReference type="Proteomes" id="UP000182771"/>
    </source>
</evidence>
<dbReference type="OrthoDB" id="789080at2"/>
<organism evidence="1 2">
    <name type="scientific">Capnocytophaga granulosa</name>
    <dbReference type="NCBI Taxonomy" id="45242"/>
    <lineage>
        <taxon>Bacteria</taxon>
        <taxon>Pseudomonadati</taxon>
        <taxon>Bacteroidota</taxon>
        <taxon>Flavobacteriia</taxon>
        <taxon>Flavobacteriales</taxon>
        <taxon>Flavobacteriaceae</taxon>
        <taxon>Capnocytophaga</taxon>
    </lineage>
</organism>